<dbReference type="Proteomes" id="UP001614394">
    <property type="component" value="Unassembled WGS sequence"/>
</dbReference>
<organism evidence="2 3">
    <name type="scientific">Streptomyces fildesensis</name>
    <dbReference type="NCBI Taxonomy" id="375757"/>
    <lineage>
        <taxon>Bacteria</taxon>
        <taxon>Bacillati</taxon>
        <taxon>Actinomycetota</taxon>
        <taxon>Actinomycetes</taxon>
        <taxon>Kitasatosporales</taxon>
        <taxon>Streptomycetaceae</taxon>
        <taxon>Streptomyces</taxon>
    </lineage>
</organism>
<accession>A0ABW8CAP8</accession>
<gene>
    <name evidence="2" type="ORF">ACIGXA_20505</name>
</gene>
<keyword evidence="3" id="KW-1185">Reference proteome</keyword>
<proteinExistence type="predicted"/>
<comment type="caution">
    <text evidence="2">The sequence shown here is derived from an EMBL/GenBank/DDBJ whole genome shotgun (WGS) entry which is preliminary data.</text>
</comment>
<evidence type="ECO:0000256" key="1">
    <source>
        <dbReference type="SAM" id="MobiDB-lite"/>
    </source>
</evidence>
<dbReference type="EMBL" id="JBITYG010000006">
    <property type="protein sequence ID" value="MFI9102902.1"/>
    <property type="molecule type" value="Genomic_DNA"/>
</dbReference>
<feature type="region of interest" description="Disordered" evidence="1">
    <location>
        <begin position="152"/>
        <end position="173"/>
    </location>
</feature>
<sequence length="260" mass="28409">MSTGPPRPGNLLSLYAMAPHLGADDLRRGVCRVLTADDPRPGPWPWPEGRHGQILRHAGVTAEVAGSWDGPHLRLRCAYDSPHASRAGELLADIAAAAERTAPGRPIPRPAIRSERNARSANGYRAWRAMMRQWDVPAAALAEITIPGRLDPVSRPDHSDASQSTFVFDHTSPPQPPPGWLLRSWFFPDAGTFHCSQEAAPPGRLRIRTPRTADREQAAALLTAWRAVTAELDAQPDLTPDALTVPPRAFVFAHRSPVRD</sequence>
<reference evidence="2 3" key="1">
    <citation type="submission" date="2024-10" db="EMBL/GenBank/DDBJ databases">
        <title>The Natural Products Discovery Center: Release of the First 8490 Sequenced Strains for Exploring Actinobacteria Biosynthetic Diversity.</title>
        <authorList>
            <person name="Kalkreuter E."/>
            <person name="Kautsar S.A."/>
            <person name="Yang D."/>
            <person name="Bader C.D."/>
            <person name="Teijaro C.N."/>
            <person name="Fluegel L."/>
            <person name="Davis C.M."/>
            <person name="Simpson J.R."/>
            <person name="Lauterbach L."/>
            <person name="Steele A.D."/>
            <person name="Gui C."/>
            <person name="Meng S."/>
            <person name="Li G."/>
            <person name="Viehrig K."/>
            <person name="Ye F."/>
            <person name="Su P."/>
            <person name="Kiefer A.F."/>
            <person name="Nichols A."/>
            <person name="Cepeda A.J."/>
            <person name="Yan W."/>
            <person name="Fan B."/>
            <person name="Jiang Y."/>
            <person name="Adhikari A."/>
            <person name="Zheng C.-J."/>
            <person name="Schuster L."/>
            <person name="Cowan T.M."/>
            <person name="Smanski M.J."/>
            <person name="Chevrette M.G."/>
            <person name="De Carvalho L.P.S."/>
            <person name="Shen B."/>
        </authorList>
    </citation>
    <scope>NUCLEOTIDE SEQUENCE [LARGE SCALE GENOMIC DNA]</scope>
    <source>
        <strain evidence="2 3">NPDC053399</strain>
    </source>
</reference>
<evidence type="ECO:0000313" key="3">
    <source>
        <dbReference type="Proteomes" id="UP001614394"/>
    </source>
</evidence>
<name>A0ABW8CAP8_9ACTN</name>
<protein>
    <submittedName>
        <fullName evidence="2">Uncharacterized protein</fullName>
    </submittedName>
</protein>
<dbReference type="RefSeq" id="WP_399651139.1">
    <property type="nucleotide sequence ID" value="NZ_JBITYG010000006.1"/>
</dbReference>
<evidence type="ECO:0000313" key="2">
    <source>
        <dbReference type="EMBL" id="MFI9102902.1"/>
    </source>
</evidence>